<dbReference type="GO" id="GO:0016829">
    <property type="term" value="F:lyase activity"/>
    <property type="evidence" value="ECO:0007669"/>
    <property type="project" value="UniProtKB-KW"/>
</dbReference>
<dbReference type="GO" id="GO:0016853">
    <property type="term" value="F:isomerase activity"/>
    <property type="evidence" value="ECO:0007669"/>
    <property type="project" value="UniProtKB-KW"/>
</dbReference>
<protein>
    <recommendedName>
        <fullName evidence="10">Enoyl-CoA hydratase</fullName>
    </recommendedName>
</protein>
<dbReference type="SUPFAM" id="SSF52096">
    <property type="entry name" value="ClpP/crotonase"/>
    <property type="match status" value="1"/>
</dbReference>
<evidence type="ECO:0000256" key="7">
    <source>
        <dbReference type="SAM" id="MobiDB-lite"/>
    </source>
</evidence>
<comment type="similarity">
    <text evidence="3">Belongs to the enoyl-CoA hydratase/isomerase family.</text>
</comment>
<keyword evidence="5" id="KW-0413">Isomerase</keyword>
<evidence type="ECO:0000256" key="1">
    <source>
        <dbReference type="ARBA" id="ARBA00004275"/>
    </source>
</evidence>
<accession>A0A292PNM0</accession>
<dbReference type="EMBL" id="LN891147">
    <property type="protein sequence ID" value="CUS08083.1"/>
    <property type="molecule type" value="Genomic_DNA"/>
</dbReference>
<keyword evidence="9" id="KW-1185">Reference proteome</keyword>
<keyword evidence="6" id="KW-0456">Lyase</keyword>
<dbReference type="CDD" id="cd06558">
    <property type="entry name" value="crotonase-like"/>
    <property type="match status" value="1"/>
</dbReference>
<dbReference type="FunFam" id="3.90.226.10:FF:000074">
    <property type="entry name" value="Enoyl-CoA hydratase (AFU_orthologue AFUA_2G10650)"/>
    <property type="match status" value="1"/>
</dbReference>
<name>A0A292PNM0_9PEZI</name>
<dbReference type="Proteomes" id="UP001412239">
    <property type="component" value="Unassembled WGS sequence"/>
</dbReference>
<dbReference type="GO" id="GO:0005739">
    <property type="term" value="C:mitochondrion"/>
    <property type="evidence" value="ECO:0007669"/>
    <property type="project" value="TreeGrafter"/>
</dbReference>
<dbReference type="Gene3D" id="1.10.12.10">
    <property type="entry name" value="Lyase 2-enoyl-coa Hydratase, Chain A, domain 2"/>
    <property type="match status" value="1"/>
</dbReference>
<dbReference type="GO" id="GO:0006635">
    <property type="term" value="P:fatty acid beta-oxidation"/>
    <property type="evidence" value="ECO:0007669"/>
    <property type="project" value="TreeGrafter"/>
</dbReference>
<dbReference type="InterPro" id="IPR029045">
    <property type="entry name" value="ClpP/crotonase-like_dom_sf"/>
</dbReference>
<evidence type="ECO:0000256" key="2">
    <source>
        <dbReference type="ARBA" id="ARBA00004924"/>
    </source>
</evidence>
<evidence type="ECO:0000256" key="5">
    <source>
        <dbReference type="ARBA" id="ARBA00023235"/>
    </source>
</evidence>
<feature type="non-terminal residue" evidence="8">
    <location>
        <position position="279"/>
    </location>
</feature>
<dbReference type="PANTHER" id="PTHR11941:SF158">
    <property type="entry name" value="ENOYL-COA HYDRATASE (AFU_ORTHOLOGUE AFUA_2G10650)"/>
    <property type="match status" value="1"/>
</dbReference>
<proteinExistence type="inferred from homology"/>
<comment type="subcellular location">
    <subcellularLocation>
        <location evidence="1">Peroxisome</location>
    </subcellularLocation>
</comment>
<reference evidence="8" key="1">
    <citation type="submission" date="2015-10" db="EMBL/GenBank/DDBJ databases">
        <authorList>
            <person name="Regsiter A."/>
            <person name="william w."/>
        </authorList>
    </citation>
    <scope>NUCLEOTIDE SEQUENCE</scope>
    <source>
        <strain evidence="8">Montdore</strain>
    </source>
</reference>
<dbReference type="Gene3D" id="3.90.226.10">
    <property type="entry name" value="2-enoyl-CoA Hydratase, Chain A, domain 1"/>
    <property type="match status" value="1"/>
</dbReference>
<evidence type="ECO:0000256" key="3">
    <source>
        <dbReference type="ARBA" id="ARBA00005254"/>
    </source>
</evidence>
<organism evidence="8 9">
    <name type="scientific">Tuber aestivum</name>
    <name type="common">summer truffle</name>
    <dbReference type="NCBI Taxonomy" id="59557"/>
    <lineage>
        <taxon>Eukaryota</taxon>
        <taxon>Fungi</taxon>
        <taxon>Dikarya</taxon>
        <taxon>Ascomycota</taxon>
        <taxon>Pezizomycotina</taxon>
        <taxon>Pezizomycetes</taxon>
        <taxon>Pezizales</taxon>
        <taxon>Tuberaceae</taxon>
        <taxon>Tuber</taxon>
    </lineage>
</organism>
<feature type="region of interest" description="Disordered" evidence="7">
    <location>
        <begin position="87"/>
        <end position="107"/>
    </location>
</feature>
<dbReference type="AlphaFoldDB" id="A0A292PNM0"/>
<dbReference type="PANTHER" id="PTHR11941">
    <property type="entry name" value="ENOYL-COA HYDRATASE-RELATED"/>
    <property type="match status" value="1"/>
</dbReference>
<evidence type="ECO:0000256" key="6">
    <source>
        <dbReference type="ARBA" id="ARBA00023239"/>
    </source>
</evidence>
<evidence type="ECO:0008006" key="10">
    <source>
        <dbReference type="Google" id="ProtNLM"/>
    </source>
</evidence>
<evidence type="ECO:0000313" key="9">
    <source>
        <dbReference type="Proteomes" id="UP001412239"/>
    </source>
</evidence>
<keyword evidence="4" id="KW-0576">Peroxisome</keyword>
<sequence>MFCTPPPPTDNLILTFPSPHILVVTINRPQAMNCINTQTHSEMSQVWRWYDDEPSLRCAVVAGSSRGRRKAFCAGQDLKVEWDDIQSSDTGSLPVHPEGGFGGLSQRRGKKPVVAAVDGLALGGGMEMLANVDMVVASASSILGLPEVKRGVAAFAGVLPRLTMSVGLQRASELALTGRMLSSSEAREWGLVNRVVGDGEGEALTAAVAVAEEIAGNSPDSVIVSRAGLRSAWEGGSVEGATRRVREGMGMGLGTGENFREGLRAFAEKREPKWVDSKL</sequence>
<gene>
    <name evidence="8" type="ORF">GSTUAT00007837001</name>
</gene>
<comment type="pathway">
    <text evidence="2">Siderophore biosynthesis.</text>
</comment>
<dbReference type="GO" id="GO:0005777">
    <property type="term" value="C:peroxisome"/>
    <property type="evidence" value="ECO:0007669"/>
    <property type="project" value="UniProtKB-SubCell"/>
</dbReference>
<evidence type="ECO:0000256" key="4">
    <source>
        <dbReference type="ARBA" id="ARBA00023140"/>
    </source>
</evidence>
<dbReference type="Pfam" id="PF00378">
    <property type="entry name" value="ECH_1"/>
    <property type="match status" value="1"/>
</dbReference>
<dbReference type="InterPro" id="IPR014748">
    <property type="entry name" value="Enoyl-CoA_hydra_C"/>
</dbReference>
<dbReference type="InterPro" id="IPR001753">
    <property type="entry name" value="Enoyl-CoA_hydra/iso"/>
</dbReference>
<evidence type="ECO:0000313" key="8">
    <source>
        <dbReference type="EMBL" id="CUS08083.1"/>
    </source>
</evidence>